<accession>A0ABT6C2B2</accession>
<feature type="transmembrane region" description="Helical" evidence="2">
    <location>
        <begin position="61"/>
        <end position="82"/>
    </location>
</feature>
<dbReference type="InterPro" id="IPR025403">
    <property type="entry name" value="TgpA-like_C"/>
</dbReference>
<protein>
    <submittedName>
        <fullName evidence="4">DUF4129 domain-containing protein</fullName>
    </submittedName>
</protein>
<dbReference type="EMBL" id="JAROAV010000008">
    <property type="protein sequence ID" value="MDF8263058.1"/>
    <property type="molecule type" value="Genomic_DNA"/>
</dbReference>
<keyword evidence="2" id="KW-0472">Membrane</keyword>
<feature type="domain" description="Protein-glutamine gamma-glutamyltransferase-like C-terminal" evidence="3">
    <location>
        <begin position="132"/>
        <end position="199"/>
    </location>
</feature>
<evidence type="ECO:0000259" key="3">
    <source>
        <dbReference type="Pfam" id="PF13559"/>
    </source>
</evidence>
<evidence type="ECO:0000313" key="5">
    <source>
        <dbReference type="Proteomes" id="UP001528912"/>
    </source>
</evidence>
<evidence type="ECO:0000256" key="1">
    <source>
        <dbReference type="SAM" id="MobiDB-lite"/>
    </source>
</evidence>
<dbReference type="Pfam" id="PF13559">
    <property type="entry name" value="DUF4129"/>
    <property type="match status" value="1"/>
</dbReference>
<evidence type="ECO:0000313" key="4">
    <source>
        <dbReference type="EMBL" id="MDF8263058.1"/>
    </source>
</evidence>
<organism evidence="4 5">
    <name type="scientific">Luteipulveratus flavus</name>
    <dbReference type="NCBI Taxonomy" id="3031728"/>
    <lineage>
        <taxon>Bacteria</taxon>
        <taxon>Bacillati</taxon>
        <taxon>Actinomycetota</taxon>
        <taxon>Actinomycetes</taxon>
        <taxon>Micrococcales</taxon>
        <taxon>Dermacoccaceae</taxon>
        <taxon>Luteipulveratus</taxon>
    </lineage>
</organism>
<dbReference type="Proteomes" id="UP001528912">
    <property type="component" value="Unassembled WGS sequence"/>
</dbReference>
<keyword evidence="5" id="KW-1185">Reference proteome</keyword>
<reference evidence="4 5" key="1">
    <citation type="submission" date="2023-03" db="EMBL/GenBank/DDBJ databases">
        <title>YIM 133296 draft genome.</title>
        <authorList>
            <person name="Xiong L."/>
        </authorList>
    </citation>
    <scope>NUCLEOTIDE SEQUENCE [LARGE SCALE GENOMIC DNA]</scope>
    <source>
        <strain evidence="4 5">YIM 133296</strain>
    </source>
</reference>
<dbReference type="RefSeq" id="WP_277190860.1">
    <property type="nucleotide sequence ID" value="NZ_JAROAV010000008.1"/>
</dbReference>
<gene>
    <name evidence="4" type="ORF">P4R38_02210</name>
</gene>
<keyword evidence="2" id="KW-1133">Transmembrane helix</keyword>
<comment type="caution">
    <text evidence="4">The sequence shown here is derived from an EMBL/GenBank/DDBJ whole genome shotgun (WGS) entry which is preliminary data.</text>
</comment>
<sequence>MTLPRLLPADPPLDPSGAQGRELLRTELRKLPYGEHRTLLERLQDWIGERVDRAAASGASLFGQILILVAAAAIVAVVAYAATRARRGRLARESAEPEAVLTETGLSAADYRRRAAQAEAAGDHAAATLDWFRALVRTGEERALLDERPGGTAHELAGALGRFFPGDAPALRVAGDVFDGVRYGEQRVDATGSARMRALEERLRHRRPTHTDSPSDDGLVAPGRWAP</sequence>
<name>A0ABT6C2B2_9MICO</name>
<keyword evidence="2" id="KW-0812">Transmembrane</keyword>
<proteinExistence type="predicted"/>
<feature type="region of interest" description="Disordered" evidence="1">
    <location>
        <begin position="201"/>
        <end position="227"/>
    </location>
</feature>
<evidence type="ECO:0000256" key="2">
    <source>
        <dbReference type="SAM" id="Phobius"/>
    </source>
</evidence>